<name>A0A6J4L7M3_9ACTN</name>
<dbReference type="Gene3D" id="3.30.70.1060">
    <property type="entry name" value="Dimeric alpha+beta barrel"/>
    <property type="match status" value="1"/>
</dbReference>
<accession>A0A6J4L7M3</accession>
<dbReference type="AlphaFoldDB" id="A0A6J4L7M3"/>
<evidence type="ECO:0000313" key="1">
    <source>
        <dbReference type="EMBL" id="CAA9324405.1"/>
    </source>
</evidence>
<organism evidence="1">
    <name type="scientific">uncultured Nocardioidaceae bacterium</name>
    <dbReference type="NCBI Taxonomy" id="253824"/>
    <lineage>
        <taxon>Bacteria</taxon>
        <taxon>Bacillati</taxon>
        <taxon>Actinomycetota</taxon>
        <taxon>Actinomycetes</taxon>
        <taxon>Propionibacteriales</taxon>
        <taxon>Nocardioidaceae</taxon>
        <taxon>environmental samples</taxon>
    </lineage>
</organism>
<proteinExistence type="predicted"/>
<gene>
    <name evidence="1" type="ORF">AVDCRST_MAG46-1041</name>
</gene>
<protein>
    <recommendedName>
        <fullName evidence="2">YCII-related domain-containing protein</fullName>
    </recommendedName>
</protein>
<dbReference type="EMBL" id="CADCUD010000070">
    <property type="protein sequence ID" value="CAA9324405.1"/>
    <property type="molecule type" value="Genomic_DNA"/>
</dbReference>
<sequence>MQFLAIGHYVVDPDLPRRARAGRVEEVRYAWDAYLDQTLRQAWTRSDGQAPILLLEAATADELKDRLDHSPYVQARVVNWEVVELAPFHPYSALFHHADDEAIGSAR</sequence>
<evidence type="ECO:0008006" key="2">
    <source>
        <dbReference type="Google" id="ProtNLM"/>
    </source>
</evidence>
<reference evidence="1" key="1">
    <citation type="submission" date="2020-02" db="EMBL/GenBank/DDBJ databases">
        <authorList>
            <person name="Meier V. D."/>
        </authorList>
    </citation>
    <scope>NUCLEOTIDE SEQUENCE</scope>
    <source>
        <strain evidence="1">AVDCRST_MAG46</strain>
    </source>
</reference>